<sequence>MIVEIIFDTVCPWCYIGSRRLLKALSNRTATDIRVRWRPFILNPEIARTGMPRSAYLERKFGSLARANRILAGQVEAGAREGIHFNFSSIETAPNSTASHQLMMLAGSHGVASDFLEVIFSAYFEKGLDIGNNDILYELATQFGLASDDVLHSLQDETSLATVMAENAATHRMNITGVPCFIFNHDYAIAGAQESEILARMLDIASEGSVAEPMTMPAQKEADPNHFLVSRPS</sequence>
<organism evidence="2 3">
    <name type="scientific">Haematospirillum jordaniae</name>
    <dbReference type="NCBI Taxonomy" id="1549855"/>
    <lineage>
        <taxon>Bacteria</taxon>
        <taxon>Pseudomonadati</taxon>
        <taxon>Pseudomonadota</taxon>
        <taxon>Alphaproteobacteria</taxon>
        <taxon>Rhodospirillales</taxon>
        <taxon>Novispirillaceae</taxon>
        <taxon>Haematospirillum</taxon>
    </lineage>
</organism>
<dbReference type="Gene3D" id="3.40.30.10">
    <property type="entry name" value="Glutaredoxin"/>
    <property type="match status" value="1"/>
</dbReference>
<dbReference type="PANTHER" id="PTHR13887:SF41">
    <property type="entry name" value="THIOREDOXIN SUPERFAMILY PROTEIN"/>
    <property type="match status" value="1"/>
</dbReference>
<evidence type="ECO:0000313" key="2">
    <source>
        <dbReference type="EMBL" id="AMW35212.1"/>
    </source>
</evidence>
<protein>
    <recommendedName>
        <fullName evidence="1">DSBA-like thioredoxin domain-containing protein</fullName>
    </recommendedName>
</protein>
<dbReference type="AlphaFoldDB" id="A0A143DEM2"/>
<dbReference type="InterPro" id="IPR001853">
    <property type="entry name" value="DSBA-like_thioredoxin_dom"/>
</dbReference>
<keyword evidence="3" id="KW-1185">Reference proteome</keyword>
<reference evidence="2 3" key="1">
    <citation type="submission" date="2016-02" db="EMBL/GenBank/DDBJ databases">
        <title>Complete Genome of H5569, the type strain of the newly described species Haematospirillium jordaniae.</title>
        <authorList>
            <person name="Nicholson A.C."/>
            <person name="Humrighouse B.W."/>
            <person name="Loparov V."/>
            <person name="McQuiston J.R."/>
        </authorList>
    </citation>
    <scope>NUCLEOTIDE SEQUENCE [LARGE SCALE GENOMIC DNA]</scope>
    <source>
        <strain evidence="2 3">H5569</strain>
    </source>
</reference>
<dbReference type="RefSeq" id="WP_066135598.1">
    <property type="nucleotide sequence ID" value="NZ_CP014525.1"/>
</dbReference>
<accession>A0A143DEM2</accession>
<evidence type="ECO:0000313" key="3">
    <source>
        <dbReference type="Proteomes" id="UP000076066"/>
    </source>
</evidence>
<dbReference type="KEGG" id="hjo:AY555_08540"/>
<name>A0A143DEM2_9PROT</name>
<gene>
    <name evidence="2" type="ORF">AY555_08540</name>
</gene>
<dbReference type="InterPro" id="IPR036249">
    <property type="entry name" value="Thioredoxin-like_sf"/>
</dbReference>
<dbReference type="OrthoDB" id="9799122at2"/>
<dbReference type="EMBL" id="CP014525">
    <property type="protein sequence ID" value="AMW35212.1"/>
    <property type="molecule type" value="Genomic_DNA"/>
</dbReference>
<dbReference type="GeneID" id="53317202"/>
<dbReference type="STRING" id="1549855.AY555_08540"/>
<feature type="domain" description="DSBA-like thioredoxin" evidence="1">
    <location>
        <begin position="3"/>
        <end position="202"/>
    </location>
</feature>
<dbReference type="GO" id="GO:0016491">
    <property type="term" value="F:oxidoreductase activity"/>
    <property type="evidence" value="ECO:0007669"/>
    <property type="project" value="InterPro"/>
</dbReference>
<evidence type="ECO:0000259" key="1">
    <source>
        <dbReference type="Pfam" id="PF01323"/>
    </source>
</evidence>
<dbReference type="Pfam" id="PF01323">
    <property type="entry name" value="DSBA"/>
    <property type="match status" value="1"/>
</dbReference>
<dbReference type="CDD" id="cd03024">
    <property type="entry name" value="DsbA_FrnE"/>
    <property type="match status" value="1"/>
</dbReference>
<dbReference type="Proteomes" id="UP000076066">
    <property type="component" value="Chromosome"/>
</dbReference>
<dbReference type="SUPFAM" id="SSF52833">
    <property type="entry name" value="Thioredoxin-like"/>
    <property type="match status" value="1"/>
</dbReference>
<dbReference type="PANTHER" id="PTHR13887">
    <property type="entry name" value="GLUTATHIONE S-TRANSFERASE KAPPA"/>
    <property type="match status" value="1"/>
</dbReference>
<proteinExistence type="predicted"/>